<dbReference type="SUPFAM" id="SSF55874">
    <property type="entry name" value="ATPase domain of HSP90 chaperone/DNA topoisomerase II/histidine kinase"/>
    <property type="match status" value="1"/>
</dbReference>
<dbReference type="InterPro" id="IPR050736">
    <property type="entry name" value="Sensor_HK_Regulatory"/>
</dbReference>
<feature type="chain" id="PRO_5045224266" description="histidine kinase" evidence="10">
    <location>
        <begin position="19"/>
        <end position="762"/>
    </location>
</feature>
<evidence type="ECO:0000256" key="2">
    <source>
        <dbReference type="ARBA" id="ARBA00012438"/>
    </source>
</evidence>
<dbReference type="PANTHER" id="PTHR43711">
    <property type="entry name" value="TWO-COMPONENT HISTIDINE KINASE"/>
    <property type="match status" value="1"/>
</dbReference>
<dbReference type="PRINTS" id="PR00344">
    <property type="entry name" value="BCTRLSENSOR"/>
</dbReference>
<keyword evidence="8" id="KW-0175">Coiled coil</keyword>
<dbReference type="CDD" id="cd00082">
    <property type="entry name" value="HisKA"/>
    <property type="match status" value="1"/>
</dbReference>
<dbReference type="InterPro" id="IPR036097">
    <property type="entry name" value="HisK_dim/P_sf"/>
</dbReference>
<evidence type="ECO:0000256" key="4">
    <source>
        <dbReference type="ARBA" id="ARBA00022679"/>
    </source>
</evidence>
<dbReference type="InterPro" id="IPR019734">
    <property type="entry name" value="TPR_rpt"/>
</dbReference>
<evidence type="ECO:0000256" key="8">
    <source>
        <dbReference type="SAM" id="Coils"/>
    </source>
</evidence>
<reference evidence="12 13" key="1">
    <citation type="submission" date="2020-01" db="EMBL/GenBank/DDBJ databases">
        <title>Genome analysis.</title>
        <authorList>
            <person name="Wu S."/>
            <person name="Wang G."/>
        </authorList>
    </citation>
    <scope>NUCLEOTIDE SEQUENCE [LARGE SCALE GENOMIC DNA]</scope>
    <source>
        <strain evidence="12 13">SYL130</strain>
    </source>
</reference>
<keyword evidence="7" id="KW-0802">TPR repeat</keyword>
<evidence type="ECO:0000256" key="6">
    <source>
        <dbReference type="ARBA" id="ARBA00023012"/>
    </source>
</evidence>
<sequence length="762" mass="85432">MRRISCAFLLLLCLSVSAQKKGQARIDSMIAALPAISIDTLRVQTLLAIAGDYPATNPTEGLRYSNLAIALSQKIKYNNGLFNAYSVGGNNLRIKGDYTQAIEYHSKSIVIAEALKDDKLLASAYGSIASNYFYQGLYPKSQEYSLRSLKINEKLGLKGGIAGNLSTLGNIYSFLKDYDKAIENYERALRIYEELGTKRGIAINSGNAGYVYLYQNKFEKALQYIGRSQALYEEMGNKDGSASNLQAMGRIYQSRRDYAKAVEYYENALRISEAIGNKLQIAQNSLTIAEAYVLVAKDSLPSPFKGALSARDGLLAKALQNANRTIALRKEINDLNGLNFAYDTRSEIELLSGDAVASLASFKEHIRYRDSVFNLEKTKEINRRELQYEFGKREDSIRFEQALTTQRLERQQLLGKQQEQALALNRQQLQLISKEKDLQRLTYLQQQAKLQREKEMQEEALERNKLEAKLSKEASDKQIAQQQLQISFDKKVKLYLGIAVASILLIAFLVYYNQQKTKRLNRIIGKQKAELEELGHVKDRIFSVVSHDMRTPVNTLISFIDILEDGAISQKKLQLYAGELKNQLSHTSVLMENLLNWASSQMKGFTPVTESIAVKESVDQTIALLQQQAAHKNIRIVNHTKDDTNVCADRNMFSLIIRNLLSNAIKFTPPDGFIQVESITGYGRVSTTITDSGTGMPQEKMNAINDREYLHAIDTKKGTQGETGTGLGLMLCKTFAALMKGSLQVKRNENAGSSFMIEMPEA</sequence>
<gene>
    <name evidence="12" type="ORF">GWC95_07305</name>
</gene>
<evidence type="ECO:0000256" key="10">
    <source>
        <dbReference type="SAM" id="SignalP"/>
    </source>
</evidence>
<protein>
    <recommendedName>
        <fullName evidence="2">histidine kinase</fullName>
        <ecNumber evidence="2">2.7.13.3</ecNumber>
    </recommendedName>
</protein>
<dbReference type="PROSITE" id="PS50096">
    <property type="entry name" value="IQ"/>
    <property type="match status" value="1"/>
</dbReference>
<feature type="domain" description="Histidine kinase" evidence="11">
    <location>
        <begin position="544"/>
        <end position="762"/>
    </location>
</feature>
<feature type="signal peptide" evidence="10">
    <location>
        <begin position="1"/>
        <end position="18"/>
    </location>
</feature>
<evidence type="ECO:0000259" key="11">
    <source>
        <dbReference type="PROSITE" id="PS50109"/>
    </source>
</evidence>
<evidence type="ECO:0000256" key="3">
    <source>
        <dbReference type="ARBA" id="ARBA00022553"/>
    </source>
</evidence>
<dbReference type="InterPro" id="IPR003594">
    <property type="entry name" value="HATPase_dom"/>
</dbReference>
<feature type="repeat" description="TPR" evidence="7">
    <location>
        <begin position="162"/>
        <end position="195"/>
    </location>
</feature>
<keyword evidence="5" id="KW-0418">Kinase</keyword>
<keyword evidence="9" id="KW-0812">Transmembrane</keyword>
<evidence type="ECO:0000313" key="12">
    <source>
        <dbReference type="EMBL" id="NCI49723.1"/>
    </source>
</evidence>
<accession>A0ABW9ZUK3</accession>
<dbReference type="Pfam" id="PF13176">
    <property type="entry name" value="TPR_7"/>
    <property type="match status" value="1"/>
</dbReference>
<dbReference type="Proteomes" id="UP000753802">
    <property type="component" value="Unassembled WGS sequence"/>
</dbReference>
<organism evidence="12 13">
    <name type="scientific">Sediminibacterium roseum</name>
    <dbReference type="NCBI Taxonomy" id="1978412"/>
    <lineage>
        <taxon>Bacteria</taxon>
        <taxon>Pseudomonadati</taxon>
        <taxon>Bacteroidota</taxon>
        <taxon>Chitinophagia</taxon>
        <taxon>Chitinophagales</taxon>
        <taxon>Chitinophagaceae</taxon>
        <taxon>Sediminibacterium</taxon>
    </lineage>
</organism>
<keyword evidence="6" id="KW-0902">Two-component regulatory system</keyword>
<dbReference type="RefSeq" id="WP_161818033.1">
    <property type="nucleotide sequence ID" value="NZ_JAACJS010000011.1"/>
</dbReference>
<dbReference type="SMART" id="SM00388">
    <property type="entry name" value="HisKA"/>
    <property type="match status" value="1"/>
</dbReference>
<dbReference type="Pfam" id="PF02518">
    <property type="entry name" value="HATPase_c"/>
    <property type="match status" value="1"/>
</dbReference>
<dbReference type="Gene3D" id="1.25.40.10">
    <property type="entry name" value="Tetratricopeptide repeat domain"/>
    <property type="match status" value="2"/>
</dbReference>
<dbReference type="InterPro" id="IPR036890">
    <property type="entry name" value="HATPase_C_sf"/>
</dbReference>
<comment type="catalytic activity">
    <reaction evidence="1">
        <text>ATP + protein L-histidine = ADP + protein N-phospho-L-histidine.</text>
        <dbReference type="EC" id="2.7.13.3"/>
    </reaction>
</comment>
<evidence type="ECO:0000256" key="9">
    <source>
        <dbReference type="SAM" id="Phobius"/>
    </source>
</evidence>
<keyword evidence="3" id="KW-0597">Phosphoprotein</keyword>
<dbReference type="PANTHER" id="PTHR43711:SF1">
    <property type="entry name" value="HISTIDINE KINASE 1"/>
    <property type="match status" value="1"/>
</dbReference>
<dbReference type="InterPro" id="IPR011990">
    <property type="entry name" value="TPR-like_helical_dom_sf"/>
</dbReference>
<feature type="transmembrane region" description="Helical" evidence="9">
    <location>
        <begin position="494"/>
        <end position="512"/>
    </location>
</feature>
<proteinExistence type="predicted"/>
<dbReference type="CDD" id="cd00075">
    <property type="entry name" value="HATPase"/>
    <property type="match status" value="1"/>
</dbReference>
<keyword evidence="9" id="KW-0472">Membrane</keyword>
<evidence type="ECO:0000313" key="13">
    <source>
        <dbReference type="Proteomes" id="UP000753802"/>
    </source>
</evidence>
<keyword evidence="10" id="KW-0732">Signal</keyword>
<evidence type="ECO:0000256" key="5">
    <source>
        <dbReference type="ARBA" id="ARBA00022777"/>
    </source>
</evidence>
<feature type="repeat" description="TPR" evidence="7">
    <location>
        <begin position="242"/>
        <end position="275"/>
    </location>
</feature>
<dbReference type="SUPFAM" id="SSF48452">
    <property type="entry name" value="TPR-like"/>
    <property type="match status" value="2"/>
</dbReference>
<dbReference type="InterPro" id="IPR004358">
    <property type="entry name" value="Sig_transdc_His_kin-like_C"/>
</dbReference>
<evidence type="ECO:0000256" key="7">
    <source>
        <dbReference type="PROSITE-ProRule" id="PRU00339"/>
    </source>
</evidence>
<feature type="coiled-coil region" evidence="8">
    <location>
        <begin position="447"/>
        <end position="483"/>
    </location>
</feature>
<dbReference type="SUPFAM" id="SSF47384">
    <property type="entry name" value="Homodimeric domain of signal transducing histidine kinase"/>
    <property type="match status" value="1"/>
</dbReference>
<dbReference type="EMBL" id="JAACJS010000011">
    <property type="protein sequence ID" value="NCI49723.1"/>
    <property type="molecule type" value="Genomic_DNA"/>
</dbReference>
<dbReference type="SMART" id="SM00028">
    <property type="entry name" value="TPR"/>
    <property type="match status" value="5"/>
</dbReference>
<dbReference type="PROSITE" id="PS50005">
    <property type="entry name" value="TPR"/>
    <property type="match status" value="2"/>
</dbReference>
<dbReference type="EC" id="2.7.13.3" evidence="2"/>
<dbReference type="InterPro" id="IPR005467">
    <property type="entry name" value="His_kinase_dom"/>
</dbReference>
<dbReference type="Pfam" id="PF13424">
    <property type="entry name" value="TPR_12"/>
    <property type="match status" value="2"/>
</dbReference>
<evidence type="ECO:0000256" key="1">
    <source>
        <dbReference type="ARBA" id="ARBA00000085"/>
    </source>
</evidence>
<dbReference type="Gene3D" id="1.10.287.130">
    <property type="match status" value="1"/>
</dbReference>
<keyword evidence="4" id="KW-0808">Transferase</keyword>
<dbReference type="InterPro" id="IPR003661">
    <property type="entry name" value="HisK_dim/P_dom"/>
</dbReference>
<name>A0ABW9ZUK3_9BACT</name>
<dbReference type="Pfam" id="PF00512">
    <property type="entry name" value="HisKA"/>
    <property type="match status" value="1"/>
</dbReference>
<keyword evidence="9" id="KW-1133">Transmembrane helix</keyword>
<dbReference type="SMART" id="SM00387">
    <property type="entry name" value="HATPase_c"/>
    <property type="match status" value="1"/>
</dbReference>
<dbReference type="PROSITE" id="PS50109">
    <property type="entry name" value="HIS_KIN"/>
    <property type="match status" value="1"/>
</dbReference>
<dbReference type="Gene3D" id="3.30.565.10">
    <property type="entry name" value="Histidine kinase-like ATPase, C-terminal domain"/>
    <property type="match status" value="1"/>
</dbReference>
<comment type="caution">
    <text evidence="12">The sequence shown here is derived from an EMBL/GenBank/DDBJ whole genome shotgun (WGS) entry which is preliminary data.</text>
</comment>
<keyword evidence="13" id="KW-1185">Reference proteome</keyword>